<accession>A0ABS3XLD3</accession>
<dbReference type="Pfam" id="PF00196">
    <property type="entry name" value="GerE"/>
    <property type="match status" value="1"/>
</dbReference>
<dbReference type="InterPro" id="IPR000792">
    <property type="entry name" value="Tscrpt_reg_LuxR_C"/>
</dbReference>
<dbReference type="SMART" id="SM00421">
    <property type="entry name" value="HTH_LUXR"/>
    <property type="match status" value="1"/>
</dbReference>
<evidence type="ECO:0000259" key="4">
    <source>
        <dbReference type="PROSITE" id="PS50043"/>
    </source>
</evidence>
<dbReference type="PANTHER" id="PTHR44688">
    <property type="entry name" value="DNA-BINDING TRANSCRIPTIONAL ACTIVATOR DEVR_DOSR"/>
    <property type="match status" value="1"/>
</dbReference>
<gene>
    <name evidence="5" type="ORF">ITI46_29825</name>
</gene>
<keyword evidence="3" id="KW-0804">Transcription</keyword>
<dbReference type="EMBL" id="JADKMA010000221">
    <property type="protein sequence ID" value="MBO8195817.1"/>
    <property type="molecule type" value="Genomic_DNA"/>
</dbReference>
<dbReference type="SUPFAM" id="SSF55874">
    <property type="entry name" value="ATPase domain of HSP90 chaperone/DNA topoisomerase II/histidine kinase"/>
    <property type="match status" value="1"/>
</dbReference>
<dbReference type="PROSITE" id="PS00622">
    <property type="entry name" value="HTH_LUXR_1"/>
    <property type="match status" value="1"/>
</dbReference>
<evidence type="ECO:0000256" key="1">
    <source>
        <dbReference type="ARBA" id="ARBA00023015"/>
    </source>
</evidence>
<dbReference type="PRINTS" id="PR00038">
    <property type="entry name" value="HTHLUXR"/>
</dbReference>
<comment type="caution">
    <text evidence="5">The sequence shown here is derived from an EMBL/GenBank/DDBJ whole genome shotgun (WGS) entry which is preliminary data.</text>
</comment>
<evidence type="ECO:0000256" key="2">
    <source>
        <dbReference type="ARBA" id="ARBA00023125"/>
    </source>
</evidence>
<dbReference type="PROSITE" id="PS50043">
    <property type="entry name" value="HTH_LUXR_2"/>
    <property type="match status" value="1"/>
</dbReference>
<dbReference type="SUPFAM" id="SSF46894">
    <property type="entry name" value="C-terminal effector domain of the bipartite response regulators"/>
    <property type="match status" value="1"/>
</dbReference>
<organism evidence="5 6">
    <name type="scientific">Streptomyces oryzae</name>
    <dbReference type="NCBI Taxonomy" id="1434886"/>
    <lineage>
        <taxon>Bacteria</taxon>
        <taxon>Bacillati</taxon>
        <taxon>Actinomycetota</taxon>
        <taxon>Actinomycetes</taxon>
        <taxon>Kitasatosporales</taxon>
        <taxon>Streptomycetaceae</taxon>
        <taxon>Streptomyces</taxon>
    </lineage>
</organism>
<dbReference type="InterPro" id="IPR036388">
    <property type="entry name" value="WH-like_DNA-bd_sf"/>
</dbReference>
<reference evidence="5 6" key="1">
    <citation type="submission" date="2020-11" db="EMBL/GenBank/DDBJ databases">
        <title>Streptomyces spirodelae sp. nov., isolated from duckweed.</title>
        <authorList>
            <person name="Saimee Y."/>
            <person name="Duangmal K."/>
        </authorList>
    </citation>
    <scope>NUCLEOTIDE SEQUENCE [LARGE SCALE GENOMIC DNA]</scope>
    <source>
        <strain evidence="5 6">S16-07</strain>
    </source>
</reference>
<keyword evidence="2" id="KW-0238">DNA-binding</keyword>
<evidence type="ECO:0000256" key="3">
    <source>
        <dbReference type="ARBA" id="ARBA00023163"/>
    </source>
</evidence>
<evidence type="ECO:0000313" key="5">
    <source>
        <dbReference type="EMBL" id="MBO8195817.1"/>
    </source>
</evidence>
<dbReference type="PANTHER" id="PTHR44688:SF16">
    <property type="entry name" value="DNA-BINDING TRANSCRIPTIONAL ACTIVATOR DEVR_DOSR"/>
    <property type="match status" value="1"/>
</dbReference>
<dbReference type="InterPro" id="IPR016032">
    <property type="entry name" value="Sig_transdc_resp-reg_C-effctor"/>
</dbReference>
<evidence type="ECO:0000313" key="6">
    <source>
        <dbReference type="Proteomes" id="UP001519064"/>
    </source>
</evidence>
<dbReference type="Gene3D" id="3.30.565.10">
    <property type="entry name" value="Histidine kinase-like ATPase, C-terminal domain"/>
    <property type="match status" value="1"/>
</dbReference>
<dbReference type="Proteomes" id="UP001519064">
    <property type="component" value="Unassembled WGS sequence"/>
</dbReference>
<feature type="domain" description="HTH luxR-type" evidence="4">
    <location>
        <begin position="143"/>
        <end position="209"/>
    </location>
</feature>
<dbReference type="CDD" id="cd06170">
    <property type="entry name" value="LuxR_C_like"/>
    <property type="match status" value="1"/>
</dbReference>
<dbReference type="Gene3D" id="1.10.10.10">
    <property type="entry name" value="Winged helix-like DNA-binding domain superfamily/Winged helix DNA-binding domain"/>
    <property type="match status" value="1"/>
</dbReference>
<name>A0ABS3XLD3_9ACTN</name>
<dbReference type="InterPro" id="IPR036890">
    <property type="entry name" value="HATPase_C_sf"/>
</dbReference>
<proteinExistence type="predicted"/>
<keyword evidence="1" id="KW-0805">Transcription regulation</keyword>
<protein>
    <recommendedName>
        <fullName evidence="4">HTH luxR-type domain-containing protein</fullName>
    </recommendedName>
</protein>
<sequence length="209" mass="22579">MSEEPADDAFHRAARELRPLFRHHTARLVLRAPGSTRSVPSDTAHTARAAVRAATLALLEQDGLGRVHVGWWLEDGELRAAVRDDGPGRLRAGEAVTANVTERVAALGGTLHVDPVPDWGTTVTVTLPLVPAPQPPQHPTDVTPEGLHSLHPRELHVLEQVALGRRNREIAEALGVSESTVKFHVSNILAKLGVTTRGEAAALTRAWER</sequence>
<keyword evidence="6" id="KW-1185">Reference proteome</keyword>